<sequence>MTSTLLRTPRRLATLGAGLFVTAALLSGCAQDASEDDSPAVSESSEESTSSVEVEMTTDDTGDVVEATYDGQEGETALDLLTEGDPEAVVSGEGENGFVTGIGGREADDTTNEFWAFYVNGEQAQVGAGVYTTTDEDVVTWKLETF</sequence>
<gene>
    <name evidence="4" type="ORF">SAMN04489860_1577</name>
</gene>
<evidence type="ECO:0000313" key="5">
    <source>
        <dbReference type="Proteomes" id="UP000185663"/>
    </source>
</evidence>
<dbReference type="Pfam" id="PF14478">
    <property type="entry name" value="DUF4430"/>
    <property type="match status" value="1"/>
</dbReference>
<feature type="domain" description="Transcobalamin-like C-terminal" evidence="3">
    <location>
        <begin position="74"/>
        <end position="144"/>
    </location>
</feature>
<dbReference type="eggNOG" id="ENOG5032X32">
    <property type="taxonomic scope" value="Bacteria"/>
</dbReference>
<dbReference type="RefSeq" id="WP_083372164.1">
    <property type="nucleotide sequence ID" value="NZ_LT629776.1"/>
</dbReference>
<feature type="compositionally biased region" description="Low complexity" evidence="1">
    <location>
        <begin position="39"/>
        <end position="55"/>
    </location>
</feature>
<dbReference type="InterPro" id="IPR027954">
    <property type="entry name" value="Transcobalamin-like_C"/>
</dbReference>
<dbReference type="OrthoDB" id="4833357at2"/>
<dbReference type="Gene3D" id="2.170.130.30">
    <property type="match status" value="1"/>
</dbReference>
<feature type="region of interest" description="Disordered" evidence="1">
    <location>
        <begin position="32"/>
        <end position="61"/>
    </location>
</feature>
<dbReference type="PROSITE" id="PS51257">
    <property type="entry name" value="PROKAR_LIPOPROTEIN"/>
    <property type="match status" value="1"/>
</dbReference>
<feature type="signal peptide" evidence="2">
    <location>
        <begin position="1"/>
        <end position="32"/>
    </location>
</feature>
<evidence type="ECO:0000256" key="1">
    <source>
        <dbReference type="SAM" id="MobiDB-lite"/>
    </source>
</evidence>
<organism evidence="4 5">
    <name type="scientific">Paraoerskovia marina</name>
    <dbReference type="NCBI Taxonomy" id="545619"/>
    <lineage>
        <taxon>Bacteria</taxon>
        <taxon>Bacillati</taxon>
        <taxon>Actinomycetota</taxon>
        <taxon>Actinomycetes</taxon>
        <taxon>Micrococcales</taxon>
        <taxon>Cellulomonadaceae</taxon>
        <taxon>Paraoerskovia</taxon>
    </lineage>
</organism>
<reference evidence="4 5" key="1">
    <citation type="submission" date="2016-10" db="EMBL/GenBank/DDBJ databases">
        <authorList>
            <person name="de Groot N.N."/>
        </authorList>
    </citation>
    <scope>NUCLEOTIDE SEQUENCE [LARGE SCALE GENOMIC DNA]</scope>
    <source>
        <strain evidence="4 5">DSM 22126</strain>
    </source>
</reference>
<dbReference type="Proteomes" id="UP000185663">
    <property type="component" value="Chromosome I"/>
</dbReference>
<feature type="chain" id="PRO_5009259858" description="Transcobalamin-like C-terminal domain-containing protein" evidence="2">
    <location>
        <begin position="33"/>
        <end position="146"/>
    </location>
</feature>
<evidence type="ECO:0000313" key="4">
    <source>
        <dbReference type="EMBL" id="SDS45048.1"/>
    </source>
</evidence>
<dbReference type="AlphaFoldDB" id="A0A1H1SB83"/>
<evidence type="ECO:0000256" key="2">
    <source>
        <dbReference type="SAM" id="SignalP"/>
    </source>
</evidence>
<proteinExistence type="predicted"/>
<name>A0A1H1SB83_9CELL</name>
<keyword evidence="5" id="KW-1185">Reference proteome</keyword>
<dbReference type="EMBL" id="LT629776">
    <property type="protein sequence ID" value="SDS45048.1"/>
    <property type="molecule type" value="Genomic_DNA"/>
</dbReference>
<protein>
    <recommendedName>
        <fullName evidence="3">Transcobalamin-like C-terminal domain-containing protein</fullName>
    </recommendedName>
</protein>
<dbReference type="STRING" id="545619.SAMN04489860_1577"/>
<evidence type="ECO:0000259" key="3">
    <source>
        <dbReference type="Pfam" id="PF14478"/>
    </source>
</evidence>
<keyword evidence="2" id="KW-0732">Signal</keyword>
<accession>A0A1H1SB83</accession>